<reference evidence="8" key="2">
    <citation type="submission" date="2020-05" db="UniProtKB">
        <authorList>
            <consortium name="EnsemblMetazoa"/>
        </authorList>
    </citation>
    <scope>IDENTIFICATION</scope>
    <source>
        <strain evidence="8">Epiroticus2</strain>
    </source>
</reference>
<dbReference type="InterPro" id="IPR013087">
    <property type="entry name" value="Znf_C2H2_type"/>
</dbReference>
<dbReference type="Pfam" id="PF13894">
    <property type="entry name" value="zf-C2H2_4"/>
    <property type="match status" value="1"/>
</dbReference>
<dbReference type="EnsemblMetazoa" id="AEPI005683-RA">
    <property type="protein sequence ID" value="AEPI005683-PA"/>
    <property type="gene ID" value="AEPI005683"/>
</dbReference>
<dbReference type="AlphaFoldDB" id="A0A182PFH6"/>
<proteinExistence type="predicted"/>
<keyword evidence="3 5" id="KW-0863">Zinc-finger</keyword>
<feature type="domain" description="C2H2-type" evidence="7">
    <location>
        <begin position="341"/>
        <end position="368"/>
    </location>
</feature>
<evidence type="ECO:0000313" key="9">
    <source>
        <dbReference type="Proteomes" id="UP000075885"/>
    </source>
</evidence>
<evidence type="ECO:0000313" key="8">
    <source>
        <dbReference type="EnsemblMetazoa" id="AEPI005683-PA"/>
    </source>
</evidence>
<name>A0A182PFH6_9DIPT</name>
<feature type="domain" description="C2H2-type" evidence="7">
    <location>
        <begin position="194"/>
        <end position="221"/>
    </location>
</feature>
<sequence length="413" mass="48463">MDLKIELFDSIICVLCLNHKEIAEALTSELEPNLITILCRHFWFNQEDVRQKYVCSTCWTQVQDFNEFYEQIVRIHDEAEPNCDEIEPEVLPKDDSLLFDDQHVGDEIHEPDPFLEEANMETILIDAPHEMEETIAEEPDNIKDLLTDNSSTNESSQQNDEINTRQKCKTVIPTEAHELSENVTRNESEETVSYKCDYCDRVYAKQYLLNKHRLQHERKSQDQQYHCRECGKECGSELRRQQHEKRVHGPGFMCDICSKSFKTVESLRNHQTNTHNTNVTERVECTICNRWLKNTGSLRKHLVRHRTSGKPNVCEICGKVSPTYTALKSHMMFVHQMQRSFRCTVCNKAFKRAFTLEEHMTIHTGYTLYSCPHCTKTFNSSANLHAHKKKVHPQEWEKSRLEYEKRFTGEIKS</sequence>
<evidence type="ECO:0000256" key="3">
    <source>
        <dbReference type="ARBA" id="ARBA00022771"/>
    </source>
</evidence>
<dbReference type="PROSITE" id="PS00028">
    <property type="entry name" value="ZINC_FINGER_C2H2_1"/>
    <property type="match status" value="5"/>
</dbReference>
<keyword evidence="9" id="KW-1185">Reference proteome</keyword>
<evidence type="ECO:0000256" key="1">
    <source>
        <dbReference type="ARBA" id="ARBA00022723"/>
    </source>
</evidence>
<keyword evidence="4" id="KW-0862">Zinc</keyword>
<evidence type="ECO:0000256" key="2">
    <source>
        <dbReference type="ARBA" id="ARBA00022737"/>
    </source>
</evidence>
<dbReference type="InterPro" id="IPR012934">
    <property type="entry name" value="Znf_AD"/>
</dbReference>
<dbReference type="Gene3D" id="3.40.1800.20">
    <property type="match status" value="1"/>
</dbReference>
<dbReference type="PROSITE" id="PS50157">
    <property type="entry name" value="ZINC_FINGER_C2H2_2"/>
    <property type="match status" value="6"/>
</dbReference>
<dbReference type="GO" id="GO:0005634">
    <property type="term" value="C:nucleus"/>
    <property type="evidence" value="ECO:0007669"/>
    <property type="project" value="InterPro"/>
</dbReference>
<dbReference type="SUPFAM" id="SSF57716">
    <property type="entry name" value="Glucocorticoid receptor-like (DNA-binding domain)"/>
    <property type="match status" value="1"/>
</dbReference>
<dbReference type="Proteomes" id="UP000075885">
    <property type="component" value="Unassembled WGS sequence"/>
</dbReference>
<keyword evidence="1" id="KW-0479">Metal-binding</keyword>
<keyword evidence="2" id="KW-0677">Repeat</keyword>
<dbReference type="STRING" id="199890.A0A182PFH6"/>
<dbReference type="Gene3D" id="3.30.160.60">
    <property type="entry name" value="Classic Zinc Finger"/>
    <property type="match status" value="5"/>
</dbReference>
<dbReference type="VEuPathDB" id="VectorBase:AEPI005683"/>
<evidence type="ECO:0000256" key="6">
    <source>
        <dbReference type="SAM" id="MobiDB-lite"/>
    </source>
</evidence>
<organism evidence="8 9">
    <name type="scientific">Anopheles epiroticus</name>
    <dbReference type="NCBI Taxonomy" id="199890"/>
    <lineage>
        <taxon>Eukaryota</taxon>
        <taxon>Metazoa</taxon>
        <taxon>Ecdysozoa</taxon>
        <taxon>Arthropoda</taxon>
        <taxon>Hexapoda</taxon>
        <taxon>Insecta</taxon>
        <taxon>Pterygota</taxon>
        <taxon>Neoptera</taxon>
        <taxon>Endopterygota</taxon>
        <taxon>Diptera</taxon>
        <taxon>Nematocera</taxon>
        <taxon>Culicoidea</taxon>
        <taxon>Culicidae</taxon>
        <taxon>Anophelinae</taxon>
        <taxon>Anopheles</taxon>
    </lineage>
</organism>
<dbReference type="SMART" id="SM00355">
    <property type="entry name" value="ZnF_C2H2"/>
    <property type="match status" value="7"/>
</dbReference>
<dbReference type="SMART" id="SM00868">
    <property type="entry name" value="zf-AD"/>
    <property type="match status" value="1"/>
</dbReference>
<protein>
    <recommendedName>
        <fullName evidence="7">C2H2-type domain-containing protein</fullName>
    </recommendedName>
</protein>
<evidence type="ECO:0000259" key="7">
    <source>
        <dbReference type="PROSITE" id="PS50157"/>
    </source>
</evidence>
<feature type="region of interest" description="Disordered" evidence="6">
    <location>
        <begin position="144"/>
        <end position="164"/>
    </location>
</feature>
<dbReference type="SUPFAM" id="SSF57667">
    <property type="entry name" value="beta-beta-alpha zinc fingers"/>
    <property type="match status" value="4"/>
</dbReference>
<feature type="domain" description="C2H2-type" evidence="7">
    <location>
        <begin position="252"/>
        <end position="280"/>
    </location>
</feature>
<accession>A0A182PFH6</accession>
<dbReference type="FunFam" id="3.30.160.60:FF:002534">
    <property type="entry name" value="Uncharacterized protein, isoform B"/>
    <property type="match status" value="1"/>
</dbReference>
<feature type="compositionally biased region" description="Polar residues" evidence="6">
    <location>
        <begin position="147"/>
        <end position="161"/>
    </location>
</feature>
<dbReference type="Pfam" id="PF07776">
    <property type="entry name" value="zf-AD"/>
    <property type="match status" value="1"/>
</dbReference>
<dbReference type="InterPro" id="IPR036236">
    <property type="entry name" value="Znf_C2H2_sf"/>
</dbReference>
<dbReference type="PANTHER" id="PTHR24379:SF121">
    <property type="entry name" value="C2H2-TYPE DOMAIN-CONTAINING PROTEIN"/>
    <property type="match status" value="1"/>
</dbReference>
<evidence type="ECO:0000256" key="5">
    <source>
        <dbReference type="PROSITE-ProRule" id="PRU00042"/>
    </source>
</evidence>
<evidence type="ECO:0000256" key="4">
    <source>
        <dbReference type="ARBA" id="ARBA00022833"/>
    </source>
</evidence>
<dbReference type="GO" id="GO:0008270">
    <property type="term" value="F:zinc ion binding"/>
    <property type="evidence" value="ECO:0007669"/>
    <property type="project" value="UniProtKB-KW"/>
</dbReference>
<feature type="domain" description="C2H2-type" evidence="7">
    <location>
        <begin position="312"/>
        <end position="340"/>
    </location>
</feature>
<dbReference type="PANTHER" id="PTHR24379">
    <property type="entry name" value="KRAB AND ZINC FINGER DOMAIN-CONTAINING"/>
    <property type="match status" value="1"/>
</dbReference>
<feature type="domain" description="C2H2-type" evidence="7">
    <location>
        <begin position="225"/>
        <end position="248"/>
    </location>
</feature>
<feature type="domain" description="C2H2-type" evidence="7">
    <location>
        <begin position="369"/>
        <end position="397"/>
    </location>
</feature>
<dbReference type="Pfam" id="PF00096">
    <property type="entry name" value="zf-C2H2"/>
    <property type="match status" value="4"/>
</dbReference>
<reference evidence="9" key="1">
    <citation type="submission" date="2013-03" db="EMBL/GenBank/DDBJ databases">
        <title>The Genome Sequence of Anopheles epiroticus epiroticus2.</title>
        <authorList>
            <consortium name="The Broad Institute Genomics Platform"/>
            <person name="Neafsey D.E."/>
            <person name="Howell P."/>
            <person name="Walker B."/>
            <person name="Young S.K."/>
            <person name="Zeng Q."/>
            <person name="Gargeya S."/>
            <person name="Fitzgerald M."/>
            <person name="Haas B."/>
            <person name="Abouelleil A."/>
            <person name="Allen A.W."/>
            <person name="Alvarado L."/>
            <person name="Arachchi H.M."/>
            <person name="Berlin A.M."/>
            <person name="Chapman S.B."/>
            <person name="Gainer-Dewar J."/>
            <person name="Goldberg J."/>
            <person name="Griggs A."/>
            <person name="Gujja S."/>
            <person name="Hansen M."/>
            <person name="Howarth C."/>
            <person name="Imamovic A."/>
            <person name="Ireland A."/>
            <person name="Larimer J."/>
            <person name="McCowan C."/>
            <person name="Murphy C."/>
            <person name="Pearson M."/>
            <person name="Poon T.W."/>
            <person name="Priest M."/>
            <person name="Roberts A."/>
            <person name="Saif S."/>
            <person name="Shea T."/>
            <person name="Sisk P."/>
            <person name="Sykes S."/>
            <person name="Wortman J."/>
            <person name="Nusbaum C."/>
            <person name="Birren B."/>
        </authorList>
    </citation>
    <scope>NUCLEOTIDE SEQUENCE [LARGE SCALE GENOMIC DNA]</scope>
    <source>
        <strain evidence="9">Epiroticus2</strain>
    </source>
</reference>